<sequence>MVKNNSDGWLWTYNSANWDDKAIKLKPGEAFTITKELTVSGSKMYQIISGLYITASTKYVEISK</sequence>
<accession>A0A268HCQ3</accession>
<evidence type="ECO:0000313" key="3">
    <source>
        <dbReference type="Proteomes" id="UP000216475"/>
    </source>
</evidence>
<proteinExistence type="predicted"/>
<dbReference type="Pfam" id="PF19087">
    <property type="entry name" value="DUF5776"/>
    <property type="match status" value="1"/>
</dbReference>
<dbReference type="EMBL" id="NPBH01000039">
    <property type="protein sequence ID" value="PAE07624.1"/>
    <property type="molecule type" value="Genomic_DNA"/>
</dbReference>
<dbReference type="InterPro" id="IPR044081">
    <property type="entry name" value="DUF5776"/>
</dbReference>
<comment type="caution">
    <text evidence="2">The sequence shown here is derived from an EMBL/GenBank/DDBJ whole genome shotgun (WGS) entry which is preliminary data.</text>
</comment>
<name>A0A268HCQ3_9BACI</name>
<reference evidence="2 3" key="1">
    <citation type="submission" date="2017-07" db="EMBL/GenBank/DDBJ databases">
        <title>Isolation and whole genome analysis of endospore-forming bacteria from heroin.</title>
        <authorList>
            <person name="Kalinowski J."/>
            <person name="Ahrens B."/>
            <person name="Al-Dilaimi A."/>
            <person name="Winkler A."/>
            <person name="Wibberg D."/>
            <person name="Schleenbecker U."/>
            <person name="Ruckert C."/>
            <person name="Wolfel R."/>
            <person name="Grass G."/>
        </authorList>
    </citation>
    <scope>NUCLEOTIDE SEQUENCE [LARGE SCALE GENOMIC DNA]</scope>
    <source>
        <strain evidence="2 3">7509</strain>
    </source>
</reference>
<gene>
    <name evidence="2" type="ORF">CHI12_09605</name>
</gene>
<dbReference type="Proteomes" id="UP000216475">
    <property type="component" value="Unassembled WGS sequence"/>
</dbReference>
<evidence type="ECO:0000259" key="1">
    <source>
        <dbReference type="Pfam" id="PF19087"/>
    </source>
</evidence>
<feature type="domain" description="DUF5776" evidence="1">
    <location>
        <begin position="10"/>
        <end position="60"/>
    </location>
</feature>
<evidence type="ECO:0000313" key="2">
    <source>
        <dbReference type="EMBL" id="PAE07624.1"/>
    </source>
</evidence>
<dbReference type="RefSeq" id="WP_095270182.1">
    <property type="nucleotide sequence ID" value="NZ_NPBH01000039.1"/>
</dbReference>
<organism evidence="2 3">
    <name type="scientific">Terribacillus saccharophilus</name>
    <dbReference type="NCBI Taxonomy" id="361277"/>
    <lineage>
        <taxon>Bacteria</taxon>
        <taxon>Bacillati</taxon>
        <taxon>Bacillota</taxon>
        <taxon>Bacilli</taxon>
        <taxon>Bacillales</taxon>
        <taxon>Bacillaceae</taxon>
        <taxon>Terribacillus</taxon>
    </lineage>
</organism>
<protein>
    <recommendedName>
        <fullName evidence="1">DUF5776 domain-containing protein</fullName>
    </recommendedName>
</protein>
<dbReference type="AlphaFoldDB" id="A0A268HCQ3"/>